<evidence type="ECO:0008006" key="3">
    <source>
        <dbReference type="Google" id="ProtNLM"/>
    </source>
</evidence>
<comment type="caution">
    <text evidence="1">The sequence shown here is derived from an EMBL/GenBank/DDBJ whole genome shotgun (WGS) entry which is preliminary data.</text>
</comment>
<sequence>MTPAEFVKAVTLAYENDIGIFKNKVNAEDLIPHNASGKEKSLYLFYVIQLDYATRSQRLYDGAKRLFESERNFFKPTYILSLPQKKLEKYLTEYFRPRYINEAVRRFRKNSQLLNDDYNSDPQNIFLKSKSASEVLKRVGEFRGFGPKIGNFFVRTMINTFDYKFSDVEEILPPVDVWDVRIACLMGFVESDKMSSVNIRTVKEVWSKACRDAKVSWLTFDKALWLLGSEGRPKNGEEVLELIHRNKNEMTLMSSHLS</sequence>
<proteinExistence type="predicted"/>
<name>A0A1F4UTR9_UNCKA</name>
<evidence type="ECO:0000313" key="1">
    <source>
        <dbReference type="EMBL" id="OGC47593.1"/>
    </source>
</evidence>
<gene>
    <name evidence="1" type="ORF">A2886_02290</name>
</gene>
<dbReference type="GO" id="GO:0003824">
    <property type="term" value="F:catalytic activity"/>
    <property type="evidence" value="ECO:0007669"/>
    <property type="project" value="InterPro"/>
</dbReference>
<dbReference type="EMBL" id="MEVA01000006">
    <property type="protein sequence ID" value="OGC47593.1"/>
    <property type="molecule type" value="Genomic_DNA"/>
</dbReference>
<organism evidence="1 2">
    <name type="scientific">candidate division WWE3 bacterium RIFCSPHIGHO2_01_FULL_42_13</name>
    <dbReference type="NCBI Taxonomy" id="1802617"/>
    <lineage>
        <taxon>Bacteria</taxon>
        <taxon>Katanobacteria</taxon>
    </lineage>
</organism>
<dbReference type="Proteomes" id="UP000176608">
    <property type="component" value="Unassembled WGS sequence"/>
</dbReference>
<dbReference type="AlphaFoldDB" id="A0A1F4UTR9"/>
<reference evidence="1 2" key="1">
    <citation type="journal article" date="2016" name="Nat. Commun.">
        <title>Thousands of microbial genomes shed light on interconnected biogeochemical processes in an aquifer system.</title>
        <authorList>
            <person name="Anantharaman K."/>
            <person name="Brown C.T."/>
            <person name="Hug L.A."/>
            <person name="Sharon I."/>
            <person name="Castelle C.J."/>
            <person name="Probst A.J."/>
            <person name="Thomas B.C."/>
            <person name="Singh A."/>
            <person name="Wilkins M.J."/>
            <person name="Karaoz U."/>
            <person name="Brodie E.L."/>
            <person name="Williams K.H."/>
            <person name="Hubbard S.S."/>
            <person name="Banfield J.F."/>
        </authorList>
    </citation>
    <scope>NUCLEOTIDE SEQUENCE [LARGE SCALE GENOMIC DNA]</scope>
</reference>
<dbReference type="Gene3D" id="1.10.1670.10">
    <property type="entry name" value="Helix-hairpin-Helix base-excision DNA repair enzymes (C-terminal)"/>
    <property type="match status" value="1"/>
</dbReference>
<accession>A0A1F4UTR9</accession>
<dbReference type="SUPFAM" id="SSF48150">
    <property type="entry name" value="DNA-glycosylase"/>
    <property type="match status" value="1"/>
</dbReference>
<dbReference type="GO" id="GO:0006281">
    <property type="term" value="P:DNA repair"/>
    <property type="evidence" value="ECO:0007669"/>
    <property type="project" value="InterPro"/>
</dbReference>
<dbReference type="InterPro" id="IPR023170">
    <property type="entry name" value="HhH_base_excis_C"/>
</dbReference>
<dbReference type="InterPro" id="IPR011257">
    <property type="entry name" value="DNA_glycosylase"/>
</dbReference>
<dbReference type="STRING" id="1802617.A2886_02290"/>
<evidence type="ECO:0000313" key="2">
    <source>
        <dbReference type="Proteomes" id="UP000176608"/>
    </source>
</evidence>
<protein>
    <recommendedName>
        <fullName evidence="3">HhH-GPD domain-containing protein</fullName>
    </recommendedName>
</protein>